<evidence type="ECO:0000313" key="3">
    <source>
        <dbReference type="Proteomes" id="UP000481087"/>
    </source>
</evidence>
<dbReference type="AlphaFoldDB" id="A0A6L8UYM5"/>
<evidence type="ECO:0000259" key="1">
    <source>
        <dbReference type="Pfam" id="PF02698"/>
    </source>
</evidence>
<accession>A0A6L8UYM5</accession>
<gene>
    <name evidence="2" type="ORF">GQF01_14475</name>
</gene>
<dbReference type="Proteomes" id="UP000481087">
    <property type="component" value="Unassembled WGS sequence"/>
</dbReference>
<dbReference type="InterPro" id="IPR014729">
    <property type="entry name" value="Rossmann-like_a/b/a_fold"/>
</dbReference>
<name>A0A6L8UYM5_9BACL</name>
<dbReference type="RefSeq" id="WP_161407534.1">
    <property type="nucleotide sequence ID" value="NZ_WTUZ01000017.1"/>
</dbReference>
<dbReference type="PANTHER" id="PTHR30336:SF20">
    <property type="entry name" value="DUF218 DOMAIN-CONTAINING PROTEIN"/>
    <property type="match status" value="1"/>
</dbReference>
<reference evidence="2 3" key="1">
    <citation type="submission" date="2019-12" db="EMBL/GenBank/DDBJ databases">
        <title>Paenibacillus sp. nov. sp. isolated from soil.</title>
        <authorList>
            <person name="Kim J."/>
            <person name="Jeong S.E."/>
            <person name="Jung H.S."/>
            <person name="Jeon C.O."/>
        </authorList>
    </citation>
    <scope>NUCLEOTIDE SEQUENCE [LARGE SCALE GENOMIC DNA]</scope>
    <source>
        <strain evidence="2 3">5J-6</strain>
    </source>
</reference>
<protein>
    <submittedName>
        <fullName evidence="2">YdcF family protein</fullName>
    </submittedName>
</protein>
<evidence type="ECO:0000313" key="2">
    <source>
        <dbReference type="EMBL" id="MZQ83318.1"/>
    </source>
</evidence>
<proteinExistence type="predicted"/>
<sequence>MFISQLDFETLELETINKVIFENLNDDGLTGDIILVFGSLTASKYRVPKAVELYHSNRANKILMSGGQSVIPESVVMKEAAIKLGVKESDIIIETNSRNTKENVIYSRNMIDKLFGLKNINRIILVTNFFHLRRCLLSMKTFMPEWIEYSLCGALDINTRPDNWWTNEKGKARVMNEMETLIKYTKYKEICDGLI</sequence>
<dbReference type="CDD" id="cd06259">
    <property type="entry name" value="YdcF-like"/>
    <property type="match status" value="1"/>
</dbReference>
<dbReference type="EMBL" id="WTUZ01000017">
    <property type="protein sequence ID" value="MZQ83318.1"/>
    <property type="molecule type" value="Genomic_DNA"/>
</dbReference>
<keyword evidence="3" id="KW-1185">Reference proteome</keyword>
<dbReference type="GO" id="GO:0005886">
    <property type="term" value="C:plasma membrane"/>
    <property type="evidence" value="ECO:0007669"/>
    <property type="project" value="TreeGrafter"/>
</dbReference>
<feature type="domain" description="DUF218" evidence="1">
    <location>
        <begin position="32"/>
        <end position="142"/>
    </location>
</feature>
<organism evidence="2 3">
    <name type="scientific">Paenibacillus silvestris</name>
    <dbReference type="NCBI Taxonomy" id="2606219"/>
    <lineage>
        <taxon>Bacteria</taxon>
        <taxon>Bacillati</taxon>
        <taxon>Bacillota</taxon>
        <taxon>Bacilli</taxon>
        <taxon>Bacillales</taxon>
        <taxon>Paenibacillaceae</taxon>
        <taxon>Paenibacillus</taxon>
    </lineage>
</organism>
<comment type="caution">
    <text evidence="2">The sequence shown here is derived from an EMBL/GenBank/DDBJ whole genome shotgun (WGS) entry which is preliminary data.</text>
</comment>
<dbReference type="Gene3D" id="3.40.50.620">
    <property type="entry name" value="HUPs"/>
    <property type="match status" value="1"/>
</dbReference>
<dbReference type="InterPro" id="IPR003848">
    <property type="entry name" value="DUF218"/>
</dbReference>
<dbReference type="Pfam" id="PF02698">
    <property type="entry name" value="DUF218"/>
    <property type="match status" value="1"/>
</dbReference>
<dbReference type="PANTHER" id="PTHR30336">
    <property type="entry name" value="INNER MEMBRANE PROTEIN, PROBABLE PERMEASE"/>
    <property type="match status" value="1"/>
</dbReference>
<dbReference type="InterPro" id="IPR051599">
    <property type="entry name" value="Cell_Envelope_Assoc"/>
</dbReference>